<proteinExistence type="predicted"/>
<keyword evidence="2" id="KW-1185">Reference proteome</keyword>
<evidence type="ECO:0000313" key="3">
    <source>
        <dbReference type="RefSeq" id="XP_014671509.1"/>
    </source>
</evidence>
<dbReference type="SUPFAM" id="SSF56672">
    <property type="entry name" value="DNA/RNA polymerases"/>
    <property type="match status" value="1"/>
</dbReference>
<dbReference type="PANTHER" id="PTHR47331:SF1">
    <property type="entry name" value="GAG-LIKE PROTEIN"/>
    <property type="match status" value="1"/>
</dbReference>
<dbReference type="CDD" id="cd01644">
    <property type="entry name" value="RT_pepA17"/>
    <property type="match status" value="1"/>
</dbReference>
<name>A0ABM1EH38_PRICU</name>
<dbReference type="InterPro" id="IPR043502">
    <property type="entry name" value="DNA/RNA_pol_sf"/>
</dbReference>
<dbReference type="RefSeq" id="XP_014671509.1">
    <property type="nucleotide sequence ID" value="XM_014816023.1"/>
</dbReference>
<organism evidence="2 3">
    <name type="scientific">Priapulus caudatus</name>
    <name type="common">Priapulid worm</name>
    <dbReference type="NCBI Taxonomy" id="37621"/>
    <lineage>
        <taxon>Eukaryota</taxon>
        <taxon>Metazoa</taxon>
        <taxon>Ecdysozoa</taxon>
        <taxon>Scalidophora</taxon>
        <taxon>Priapulida</taxon>
        <taxon>Priapulimorpha</taxon>
        <taxon>Priapulimorphida</taxon>
        <taxon>Priapulidae</taxon>
        <taxon>Priapulus</taxon>
    </lineage>
</organism>
<sequence length="600" mass="68489">MSQQDRAVLKMWDEEVTKQDGHFQLPIPFRERPPLFPNNMWVAEQRLQSLTKRLEKDEKLCSKYKQGMADLLEKGYAEVVSEGKTDSSVWYLPHQPVVSPQKPDKVRIVFDCAATFQGKSLNDRVLQGPDLTNSLVGVLLRFRQHPVALMADIEAMFNQVRVPPEERDALRFLWWQDEELQEKLVLRMCVHLFGGTWSPSCCSFALRQTAENIHEDDKTEAVRTIRRNFYVDDCLVSVENEDVAAKLSSDLMNLLKSGGFRLTKWLSNKPSVLMSIPEDKRAKKVKDLDLTLDALPVERALGMTWDVQEDSFVYSFVKKDKPPTRRGVLSVISSVFDPLGYASPFVIRGKMIFQELTRQKLEWDDMIPVAQLGMWKQWQQELSQMSTFHVKRCLKPVGMEKVDSYELHNFADASEKAYGAVSYLVAKDSGQAHSALVMAKSHLAPLKRMTIPRLELMAATLAVKHDAMLRRELEFSIDRSVFWTDSTIVLGYIKAVDKRFKTFVANRISTIHDGSTPEQWRHVNTSTNPADDLTQGLTVDQLATSRRWVKGPSFLTQPEACWPRGSSATEPVDENDLEVKQSGKAAHNFAAQPDRRNRKD</sequence>
<evidence type="ECO:0000256" key="1">
    <source>
        <dbReference type="SAM" id="MobiDB-lite"/>
    </source>
</evidence>
<feature type="region of interest" description="Disordered" evidence="1">
    <location>
        <begin position="559"/>
        <end position="600"/>
    </location>
</feature>
<dbReference type="Proteomes" id="UP000695022">
    <property type="component" value="Unplaced"/>
</dbReference>
<dbReference type="Pfam" id="PF05380">
    <property type="entry name" value="Peptidase_A17"/>
    <property type="match status" value="1"/>
</dbReference>
<protein>
    <submittedName>
        <fullName evidence="3">Uncharacterized protein LOC106812200</fullName>
    </submittedName>
</protein>
<evidence type="ECO:0000313" key="2">
    <source>
        <dbReference type="Proteomes" id="UP000695022"/>
    </source>
</evidence>
<accession>A0ABM1EH38</accession>
<gene>
    <name evidence="3" type="primary">LOC106812200</name>
</gene>
<dbReference type="InterPro" id="IPR008042">
    <property type="entry name" value="Retrotrans_Pao"/>
</dbReference>
<dbReference type="PANTHER" id="PTHR47331">
    <property type="entry name" value="PHD-TYPE DOMAIN-CONTAINING PROTEIN"/>
    <property type="match status" value="1"/>
</dbReference>
<dbReference type="GeneID" id="106812200"/>
<reference evidence="3" key="1">
    <citation type="submission" date="2025-08" db="UniProtKB">
        <authorList>
            <consortium name="RefSeq"/>
        </authorList>
    </citation>
    <scope>IDENTIFICATION</scope>
</reference>